<dbReference type="PANTHER" id="PTHR43362:SF1">
    <property type="entry name" value="MANNITOL DEHYDROGENASE 2-RELATED"/>
    <property type="match status" value="1"/>
</dbReference>
<dbReference type="InterPro" id="IPR050988">
    <property type="entry name" value="Mannitol_DH/Oxidoreductase"/>
</dbReference>
<keyword evidence="3" id="KW-1185">Reference proteome</keyword>
<dbReference type="SUPFAM" id="SSF48179">
    <property type="entry name" value="6-phosphogluconate dehydrogenase C-terminal domain-like"/>
    <property type="match status" value="1"/>
</dbReference>
<feature type="domain" description="Mannitol dehydrogenase C-terminal" evidence="1">
    <location>
        <begin position="13"/>
        <end position="190"/>
    </location>
</feature>
<evidence type="ECO:0000313" key="2">
    <source>
        <dbReference type="EMBL" id="AUD04498.1"/>
    </source>
</evidence>
<dbReference type="OrthoDB" id="9768714at2"/>
<dbReference type="AlphaFoldDB" id="A0A2K8Z3Q9"/>
<dbReference type="Proteomes" id="UP000232883">
    <property type="component" value="Chromosome"/>
</dbReference>
<dbReference type="RefSeq" id="WP_100990563.1">
    <property type="nucleotide sequence ID" value="NZ_CP025096.1"/>
</dbReference>
<dbReference type="Pfam" id="PF08125">
    <property type="entry name" value="Mannitol_dh_C"/>
    <property type="match status" value="1"/>
</dbReference>
<dbReference type="InterPro" id="IPR013328">
    <property type="entry name" value="6PGD_dom2"/>
</dbReference>
<dbReference type="PANTHER" id="PTHR43362">
    <property type="entry name" value="MANNITOL DEHYDROGENASE DSF1-RELATED"/>
    <property type="match status" value="1"/>
</dbReference>
<dbReference type="InterPro" id="IPR013118">
    <property type="entry name" value="Mannitol_DH_C"/>
</dbReference>
<reference evidence="2 3" key="1">
    <citation type="submission" date="2017-11" db="EMBL/GenBank/DDBJ databases">
        <title>Taxonomic description and genome sequences of Spirosoma HA7 sp. nov., isolated from pollen microhabitat of Corylus avellana.</title>
        <authorList>
            <person name="Ambika Manirajan B."/>
            <person name="Suarez C."/>
            <person name="Ratering S."/>
            <person name="Geissler-Plaum R."/>
            <person name="Cardinale M."/>
            <person name="Sylvia S."/>
        </authorList>
    </citation>
    <scope>NUCLEOTIDE SEQUENCE [LARGE SCALE GENOMIC DNA]</scope>
    <source>
        <strain evidence="2 3">HA7</strain>
    </source>
</reference>
<organism evidence="2 3">
    <name type="scientific">Spirosoma pollinicola</name>
    <dbReference type="NCBI Taxonomy" id="2057025"/>
    <lineage>
        <taxon>Bacteria</taxon>
        <taxon>Pseudomonadati</taxon>
        <taxon>Bacteroidota</taxon>
        <taxon>Cytophagia</taxon>
        <taxon>Cytophagales</taxon>
        <taxon>Cytophagaceae</taxon>
        <taxon>Spirosoma</taxon>
    </lineage>
</organism>
<accession>A0A2K8Z3Q9</accession>
<protein>
    <recommendedName>
        <fullName evidence="1">Mannitol dehydrogenase C-terminal domain-containing protein</fullName>
    </recommendedName>
</protein>
<dbReference type="GO" id="GO:0016616">
    <property type="term" value="F:oxidoreductase activity, acting on the CH-OH group of donors, NAD or NADP as acceptor"/>
    <property type="evidence" value="ECO:0007669"/>
    <property type="project" value="TreeGrafter"/>
</dbReference>
<dbReference type="InterPro" id="IPR008927">
    <property type="entry name" value="6-PGluconate_DH-like_C_sf"/>
</dbReference>
<dbReference type="KEGG" id="spir:CWM47_23205"/>
<sequence>MFTTIQEVSTEPTKLRILNTANSLLAYPALLAGYRSVQEAIANDCLNAYLHTSLVIADKSLGDLSADNDLDESIGLAVNHLLSLEVSHPLSVLSRDGASKLPAFVLPVLLDRLEQGKEVSSFAFLLAAYGHYLQAGVDDKGEEYTVDEPALTNHDWAILANGDVVSLLDISAFASAGLRSFPQFVSQYKSYRNQIACYGLTFSLKQTLCAFWEEEPEAHR</sequence>
<evidence type="ECO:0000313" key="3">
    <source>
        <dbReference type="Proteomes" id="UP000232883"/>
    </source>
</evidence>
<gene>
    <name evidence="2" type="ORF">CWM47_23205</name>
</gene>
<name>A0A2K8Z3Q9_9BACT</name>
<evidence type="ECO:0000259" key="1">
    <source>
        <dbReference type="Pfam" id="PF08125"/>
    </source>
</evidence>
<dbReference type="Gene3D" id="1.10.1040.10">
    <property type="entry name" value="N-(1-d-carboxylethyl)-l-norvaline Dehydrogenase, domain 2"/>
    <property type="match status" value="1"/>
</dbReference>
<proteinExistence type="predicted"/>
<dbReference type="EMBL" id="CP025096">
    <property type="protein sequence ID" value="AUD04498.1"/>
    <property type="molecule type" value="Genomic_DNA"/>
</dbReference>